<dbReference type="GO" id="GO:1901137">
    <property type="term" value="P:carbohydrate derivative biosynthetic process"/>
    <property type="evidence" value="ECO:0007669"/>
    <property type="project" value="UniProtKB-ARBA"/>
</dbReference>
<dbReference type="Pfam" id="PF00534">
    <property type="entry name" value="Glycos_transf_1"/>
    <property type="match status" value="1"/>
</dbReference>
<sequence length="372" mass="41216">MRVALTKSTLLVPPTYFAVAHAERMRDELDWRVFTLAAEVTDPHVDVPVTEMVPFHSAPFAQREWLIPFFMPAMVHAVVAWRPDVVHQHFATWSWPAVRAARRLLGVPLVTTLHGADVFARLRPARGAMGRWHSRNVDLVARYGTRTLAVSTYLADHALRAGFDSARLQVHYQGVDTEFFQPSPEGSTGGRPVVLFVGALNEQKGIVDLLAASETVQTQHDHELVVIGDGPFRSRIDDVARLHPHIRVVGTADRRDVRAWMQRATLQVVPSRTVDGRGESAGLVALEAQACGTPIVTTRSGGLPEMTDPLSGQQVDEGSVGQLADAVTQVLTMQSGVREELRRDAVRFVRRDRSLRGSCDELHAIYREAAER</sequence>
<evidence type="ECO:0000256" key="1">
    <source>
        <dbReference type="ARBA" id="ARBA00022676"/>
    </source>
</evidence>
<evidence type="ECO:0000259" key="4">
    <source>
        <dbReference type="Pfam" id="PF13439"/>
    </source>
</evidence>
<reference evidence="5 6" key="1">
    <citation type="submission" date="2016-12" db="EMBL/GenBank/DDBJ databases">
        <title>Draft genome of Tersicoccus phoenicis 1P05MA.</title>
        <authorList>
            <person name="Nakajima Y."/>
            <person name="Yoshizawa S."/>
            <person name="Nakamura K."/>
            <person name="Ogura Y."/>
            <person name="Hayashi T."/>
            <person name="Kogure K."/>
        </authorList>
    </citation>
    <scope>NUCLEOTIDE SEQUENCE [LARGE SCALE GENOMIC DNA]</scope>
    <source>
        <strain evidence="5 6">1p05MA</strain>
    </source>
</reference>
<evidence type="ECO:0000313" key="6">
    <source>
        <dbReference type="Proteomes" id="UP000187085"/>
    </source>
</evidence>
<keyword evidence="1" id="KW-0328">Glycosyltransferase</keyword>
<evidence type="ECO:0000313" key="5">
    <source>
        <dbReference type="EMBL" id="OMH27100.1"/>
    </source>
</evidence>
<dbReference type="EMBL" id="MRDE01000017">
    <property type="protein sequence ID" value="OMH27100.1"/>
    <property type="molecule type" value="Genomic_DNA"/>
</dbReference>
<dbReference type="Gene3D" id="3.40.50.2000">
    <property type="entry name" value="Glycogen Phosphorylase B"/>
    <property type="match status" value="2"/>
</dbReference>
<dbReference type="SUPFAM" id="SSF53756">
    <property type="entry name" value="UDP-Glycosyltransferase/glycogen phosphorylase"/>
    <property type="match status" value="1"/>
</dbReference>
<keyword evidence="6" id="KW-1185">Reference proteome</keyword>
<accession>A0A1R1LHW3</accession>
<protein>
    <submittedName>
        <fullName evidence="5">Uncharacterized protein</fullName>
    </submittedName>
</protein>
<dbReference type="PANTHER" id="PTHR45947:SF14">
    <property type="entry name" value="SLL1723 PROTEIN"/>
    <property type="match status" value="1"/>
</dbReference>
<dbReference type="InterPro" id="IPR050194">
    <property type="entry name" value="Glycosyltransferase_grp1"/>
</dbReference>
<dbReference type="PANTHER" id="PTHR45947">
    <property type="entry name" value="SULFOQUINOVOSYL TRANSFERASE SQD2"/>
    <property type="match status" value="1"/>
</dbReference>
<dbReference type="InterPro" id="IPR001296">
    <property type="entry name" value="Glyco_trans_1"/>
</dbReference>
<organism evidence="5 6">
    <name type="scientific">Tersicoccus phoenicis</name>
    <dbReference type="NCBI Taxonomy" id="554083"/>
    <lineage>
        <taxon>Bacteria</taxon>
        <taxon>Bacillati</taxon>
        <taxon>Actinomycetota</taxon>
        <taxon>Actinomycetes</taxon>
        <taxon>Micrococcales</taxon>
        <taxon>Micrococcaceae</taxon>
        <taxon>Tersicoccus</taxon>
    </lineage>
</organism>
<keyword evidence="2" id="KW-0808">Transferase</keyword>
<dbReference type="GO" id="GO:0016757">
    <property type="term" value="F:glycosyltransferase activity"/>
    <property type="evidence" value="ECO:0007669"/>
    <property type="project" value="UniProtKB-KW"/>
</dbReference>
<dbReference type="OrthoDB" id="9809227at2"/>
<dbReference type="STRING" id="554083.BKD30_04025"/>
<gene>
    <name evidence="5" type="ORF">BKD30_04025</name>
</gene>
<feature type="domain" description="Glycosyltransferase subfamily 4-like N-terminal" evidence="4">
    <location>
        <begin position="30"/>
        <end position="178"/>
    </location>
</feature>
<evidence type="ECO:0000259" key="3">
    <source>
        <dbReference type="Pfam" id="PF00534"/>
    </source>
</evidence>
<evidence type="ECO:0000256" key="2">
    <source>
        <dbReference type="ARBA" id="ARBA00022679"/>
    </source>
</evidence>
<dbReference type="InterPro" id="IPR028098">
    <property type="entry name" value="Glyco_trans_4-like_N"/>
</dbReference>
<dbReference type="Pfam" id="PF13439">
    <property type="entry name" value="Glyco_transf_4"/>
    <property type="match status" value="1"/>
</dbReference>
<proteinExistence type="predicted"/>
<feature type="domain" description="Glycosyl transferase family 1" evidence="3">
    <location>
        <begin position="185"/>
        <end position="343"/>
    </location>
</feature>
<dbReference type="Proteomes" id="UP000187085">
    <property type="component" value="Unassembled WGS sequence"/>
</dbReference>
<name>A0A1R1LHW3_9MICC</name>
<dbReference type="AlphaFoldDB" id="A0A1R1LHW3"/>
<comment type="caution">
    <text evidence="5">The sequence shown here is derived from an EMBL/GenBank/DDBJ whole genome shotgun (WGS) entry which is preliminary data.</text>
</comment>
<dbReference type="RefSeq" id="WP_076702492.1">
    <property type="nucleotide sequence ID" value="NZ_MRDE01000017.1"/>
</dbReference>